<dbReference type="Pfam" id="PF01174">
    <property type="entry name" value="SNO"/>
    <property type="match status" value="2"/>
</dbReference>
<dbReference type="InterPro" id="IPR029062">
    <property type="entry name" value="Class_I_gatase-like"/>
</dbReference>
<dbReference type="OrthoDB" id="2039at2759"/>
<feature type="active site" description="Charge relay system" evidence="7">
    <location>
        <position position="228"/>
    </location>
</feature>
<keyword evidence="9" id="KW-0808">Transferase</keyword>
<evidence type="ECO:0000256" key="4">
    <source>
        <dbReference type="ARBA" id="ARBA00022962"/>
    </source>
</evidence>
<organism evidence="9 10">
    <name type="scientific">Hyphopichia burtonii NRRL Y-1933</name>
    <dbReference type="NCBI Taxonomy" id="984485"/>
    <lineage>
        <taxon>Eukaryota</taxon>
        <taxon>Fungi</taxon>
        <taxon>Dikarya</taxon>
        <taxon>Ascomycota</taxon>
        <taxon>Saccharomycotina</taxon>
        <taxon>Pichiomycetes</taxon>
        <taxon>Debaryomycetaceae</taxon>
        <taxon>Hyphopichia</taxon>
    </lineage>
</organism>
<comment type="similarity">
    <text evidence="1">Belongs to the glutaminase PdxT/SNO family.</text>
</comment>
<dbReference type="SUPFAM" id="SSF52317">
    <property type="entry name" value="Class I glutamine amidotransferase-like"/>
    <property type="match status" value="1"/>
</dbReference>
<feature type="active site" description="Charge relay system" evidence="7">
    <location>
        <position position="226"/>
    </location>
</feature>
<feature type="binding site" evidence="8">
    <location>
        <begin position="61"/>
        <end position="63"/>
    </location>
    <ligand>
        <name>L-glutamine</name>
        <dbReference type="ChEBI" id="CHEBI:58359"/>
    </ligand>
</feature>
<feature type="active site" description="Nucleophile" evidence="7">
    <location>
        <position position="94"/>
    </location>
</feature>
<reference evidence="10" key="1">
    <citation type="submission" date="2016-05" db="EMBL/GenBank/DDBJ databases">
        <title>Comparative genomics of biotechnologically important yeasts.</title>
        <authorList>
            <consortium name="DOE Joint Genome Institute"/>
            <person name="Riley R."/>
            <person name="Haridas S."/>
            <person name="Wolfe K.H."/>
            <person name="Lopes M.R."/>
            <person name="Hittinger C.T."/>
            <person name="Goker M."/>
            <person name="Salamov A."/>
            <person name="Wisecaver J."/>
            <person name="Long T.M."/>
            <person name="Aerts A.L."/>
            <person name="Barry K."/>
            <person name="Choi C."/>
            <person name="Clum A."/>
            <person name="Coughlan A.Y."/>
            <person name="Deshpande S."/>
            <person name="Douglass A.P."/>
            <person name="Hanson S.J."/>
            <person name="Klenk H.-P."/>
            <person name="Labutti K."/>
            <person name="Lapidus A."/>
            <person name="Lindquist E."/>
            <person name="Lipzen A."/>
            <person name="Meier-Kolthoff J.P."/>
            <person name="Ohm R.A."/>
            <person name="Otillar R.P."/>
            <person name="Pangilinan J."/>
            <person name="Peng Y."/>
            <person name="Rokas A."/>
            <person name="Rosa C.A."/>
            <person name="Scheuner C."/>
            <person name="Sibirny A.A."/>
            <person name="Slot J.C."/>
            <person name="Stielow J.B."/>
            <person name="Sun H."/>
            <person name="Kurtzman C.P."/>
            <person name="Blackwell M."/>
            <person name="Grigoriev I.V."/>
            <person name="Jeffries T.W."/>
        </authorList>
    </citation>
    <scope>NUCLEOTIDE SEQUENCE [LARGE SCALE GENOMIC DNA]</scope>
    <source>
        <strain evidence="10">NRRL Y-1933</strain>
    </source>
</reference>
<keyword evidence="3" id="KW-0378">Hydrolase</keyword>
<protein>
    <recommendedName>
        <fullName evidence="2">glutaminase</fullName>
        <ecNumber evidence="2">3.5.1.2</ecNumber>
    </recommendedName>
</protein>
<evidence type="ECO:0000256" key="6">
    <source>
        <dbReference type="ARBA" id="ARBA00049534"/>
    </source>
</evidence>
<comment type="catalytic activity">
    <reaction evidence="6">
        <text>L-glutamine + H2O = L-glutamate + NH4(+)</text>
        <dbReference type="Rhea" id="RHEA:15889"/>
        <dbReference type="ChEBI" id="CHEBI:15377"/>
        <dbReference type="ChEBI" id="CHEBI:28938"/>
        <dbReference type="ChEBI" id="CHEBI:29985"/>
        <dbReference type="ChEBI" id="CHEBI:58359"/>
        <dbReference type="EC" id="3.5.1.2"/>
    </reaction>
</comment>
<name>A0A1E4RDV0_9ASCO</name>
<dbReference type="AlphaFoldDB" id="A0A1E4RDV0"/>
<gene>
    <name evidence="9" type="ORF">HYPBUDRAFT_150083</name>
</gene>
<dbReference type="EC" id="3.5.1.2" evidence="2"/>
<dbReference type="PROSITE" id="PS51130">
    <property type="entry name" value="PDXT_SNO_2"/>
    <property type="match status" value="1"/>
</dbReference>
<dbReference type="PANTHER" id="PTHR31559">
    <property type="entry name" value="PYRIDOXAL 5'-PHOSPHATE SYNTHASE SUBUNIT SNO"/>
    <property type="match status" value="1"/>
</dbReference>
<dbReference type="GO" id="GO:1903600">
    <property type="term" value="C:glutaminase complex"/>
    <property type="evidence" value="ECO:0007669"/>
    <property type="project" value="TreeGrafter"/>
</dbReference>
<keyword evidence="5" id="KW-0456">Lyase</keyword>
<keyword evidence="10" id="KW-1185">Reference proteome</keyword>
<dbReference type="CDD" id="cd01749">
    <property type="entry name" value="GATase1_PB"/>
    <property type="match status" value="1"/>
</dbReference>
<dbReference type="PROSITE" id="PS51273">
    <property type="entry name" value="GATASE_TYPE_1"/>
    <property type="match status" value="1"/>
</dbReference>
<dbReference type="GO" id="GO:0016740">
    <property type="term" value="F:transferase activity"/>
    <property type="evidence" value="ECO:0007669"/>
    <property type="project" value="UniProtKB-KW"/>
</dbReference>
<evidence type="ECO:0000313" key="10">
    <source>
        <dbReference type="Proteomes" id="UP000095085"/>
    </source>
</evidence>
<dbReference type="STRING" id="984485.A0A1E4RDV0"/>
<dbReference type="GeneID" id="30994801"/>
<dbReference type="GO" id="GO:0005829">
    <property type="term" value="C:cytosol"/>
    <property type="evidence" value="ECO:0007669"/>
    <property type="project" value="TreeGrafter"/>
</dbReference>
<proteinExistence type="inferred from homology"/>
<sequence length="247" mass="27605">MTNHKVVGVLALQGGVVEHLSHFKRAVESNPEQYGPFQLEFIEVKTSDQLDRCNALVIPGGESTAISLIAERTGLLPHLYEFVADESKVIWGTCAGLILLAKQVENAKRDQKILGGMDIKVIRNAFGRQLDSFESNLDFSSFIPNLKEFPTIFIRAPIVDQILNENPRLNENLTHPPVPMAKLTDGITVRSENPYSNSSPVEILHRLENGFIVAVKQGNKLGTSFHPELSENFLFHKWFLDTFVLAI</sequence>
<dbReference type="Proteomes" id="UP000095085">
    <property type="component" value="Unassembled WGS sequence"/>
</dbReference>
<keyword evidence="4 9" id="KW-0315">Glutamine amidotransferase</keyword>
<dbReference type="GO" id="GO:0042823">
    <property type="term" value="P:pyridoxal phosphate biosynthetic process"/>
    <property type="evidence" value="ECO:0007669"/>
    <property type="project" value="InterPro"/>
</dbReference>
<dbReference type="GO" id="GO:0016829">
    <property type="term" value="F:lyase activity"/>
    <property type="evidence" value="ECO:0007669"/>
    <property type="project" value="UniProtKB-KW"/>
</dbReference>
<dbReference type="PIRSF" id="PIRSF005639">
    <property type="entry name" value="Glut_amidoT_SNO"/>
    <property type="match status" value="1"/>
</dbReference>
<evidence type="ECO:0000256" key="2">
    <source>
        <dbReference type="ARBA" id="ARBA00012918"/>
    </source>
</evidence>
<dbReference type="PANTHER" id="PTHR31559:SF0">
    <property type="entry name" value="PYRIDOXAL 5'-PHOSPHATE SYNTHASE SUBUNIT SNO1-RELATED"/>
    <property type="match status" value="1"/>
</dbReference>
<dbReference type="GO" id="GO:0008614">
    <property type="term" value="P:pyridoxine metabolic process"/>
    <property type="evidence" value="ECO:0007669"/>
    <property type="project" value="TreeGrafter"/>
</dbReference>
<evidence type="ECO:0000256" key="3">
    <source>
        <dbReference type="ARBA" id="ARBA00022801"/>
    </source>
</evidence>
<evidence type="ECO:0000313" key="9">
    <source>
        <dbReference type="EMBL" id="ODV65432.1"/>
    </source>
</evidence>
<evidence type="ECO:0000256" key="7">
    <source>
        <dbReference type="PIRSR" id="PIRSR005639-1"/>
    </source>
</evidence>
<dbReference type="InterPro" id="IPR021196">
    <property type="entry name" value="PdxT/SNO_CS"/>
</dbReference>
<feature type="binding site" evidence="8">
    <location>
        <begin position="154"/>
        <end position="155"/>
    </location>
    <ligand>
        <name>L-glutamine</name>
        <dbReference type="ChEBI" id="CHEBI:58359"/>
    </ligand>
</feature>
<dbReference type="GO" id="GO:0004359">
    <property type="term" value="F:glutaminase activity"/>
    <property type="evidence" value="ECO:0007669"/>
    <property type="project" value="UniProtKB-EC"/>
</dbReference>
<dbReference type="InterPro" id="IPR002161">
    <property type="entry name" value="PdxT/SNO"/>
</dbReference>
<accession>A0A1E4RDV0</accession>
<evidence type="ECO:0000256" key="8">
    <source>
        <dbReference type="PIRSR" id="PIRSR005639-2"/>
    </source>
</evidence>
<dbReference type="EMBL" id="KV454544">
    <property type="protein sequence ID" value="ODV65432.1"/>
    <property type="molecule type" value="Genomic_DNA"/>
</dbReference>
<dbReference type="RefSeq" id="XP_020074499.1">
    <property type="nucleotide sequence ID" value="XM_020220251.1"/>
</dbReference>
<evidence type="ECO:0000256" key="1">
    <source>
        <dbReference type="ARBA" id="ARBA00008345"/>
    </source>
</evidence>
<dbReference type="HAMAP" id="MF_01615">
    <property type="entry name" value="PdxT"/>
    <property type="match status" value="1"/>
</dbReference>
<dbReference type="PROSITE" id="PS01236">
    <property type="entry name" value="PDXT_SNO_1"/>
    <property type="match status" value="1"/>
</dbReference>
<dbReference type="NCBIfam" id="TIGR03800">
    <property type="entry name" value="PLP_synth_Pdx2"/>
    <property type="match status" value="1"/>
</dbReference>
<dbReference type="Gene3D" id="3.40.50.880">
    <property type="match status" value="1"/>
</dbReference>
<feature type="binding site" evidence="8">
    <location>
        <position position="123"/>
    </location>
    <ligand>
        <name>L-glutamine</name>
        <dbReference type="ChEBI" id="CHEBI:58359"/>
    </ligand>
</feature>
<evidence type="ECO:0000256" key="5">
    <source>
        <dbReference type="ARBA" id="ARBA00023239"/>
    </source>
</evidence>